<name>A0AAC8ZX94_LACHE</name>
<dbReference type="EMBL" id="CP012381">
    <property type="protein sequence ID" value="ALI51704.1"/>
    <property type="molecule type" value="Genomic_DNA"/>
</dbReference>
<organism evidence="1 2">
    <name type="scientific">Lactobacillus helveticus</name>
    <name type="common">Lactobacillus suntoryeus</name>
    <dbReference type="NCBI Taxonomy" id="1587"/>
    <lineage>
        <taxon>Bacteria</taxon>
        <taxon>Bacillati</taxon>
        <taxon>Bacillota</taxon>
        <taxon>Bacilli</taxon>
        <taxon>Lactobacillales</taxon>
        <taxon>Lactobacillaceae</taxon>
        <taxon>Lactobacillus</taxon>
    </lineage>
</organism>
<protein>
    <submittedName>
        <fullName evidence="1">Uncharacterized protein</fullName>
    </submittedName>
</protein>
<sequence>MTIKDDEHYEQEDLDLWGVDYQTNKNLPEKVESKLMVESNLLMRFRSQLNKVVWKGLNSAQTKILTVVFSKIGDQLYAYQKKVIDDYIDEQHSMGKRISSKEINEKLKNLEIPSTVSAHITYNELRKEIGRLVHSAEDKHQSLVKMPCSSFEYKELIKLNQFNLSTNGANRPMRKNYYDEIQVMMIEDKIAAEIQDGYRVSEVAANLNISRKWVRKTIKERDLIIIKPFKYLITDSETFYLYSTSKRGILRYFAQLKHSDTLMQYINNYELKESWYRWSQVPVGAHTGYKGDYILKVK</sequence>
<proteinExistence type="predicted"/>
<evidence type="ECO:0000313" key="2">
    <source>
        <dbReference type="Proteomes" id="UP000063930"/>
    </source>
</evidence>
<dbReference type="Proteomes" id="UP000063930">
    <property type="component" value="Chromosome"/>
</dbReference>
<dbReference type="RefSeq" id="WP_041809275.1">
    <property type="nucleotide sequence ID" value="NZ_CP012381.1"/>
</dbReference>
<reference evidence="1 2" key="1">
    <citation type="submission" date="2015-08" db="EMBL/GenBank/DDBJ databases">
        <title>Complete genome sequence of Lactobacillus helveticus CAUH18, a probiotic strain originated from koumiss.</title>
        <authorList>
            <person name="Yang Y."/>
            <person name="Hao Y."/>
        </authorList>
    </citation>
    <scope>NUCLEOTIDE SEQUENCE [LARGE SCALE GENOMIC DNA]</scope>
    <source>
        <strain evidence="1 2">CAUH18</strain>
    </source>
</reference>
<evidence type="ECO:0000313" key="1">
    <source>
        <dbReference type="EMBL" id="ALI51704.1"/>
    </source>
</evidence>
<accession>A0AAC8ZX94</accession>
<gene>
    <name evidence="1" type="ORF">ALV80_00080</name>
</gene>
<dbReference type="AlphaFoldDB" id="A0AAC8ZX94"/>